<dbReference type="AlphaFoldDB" id="A0A7M7JX97"/>
<feature type="compositionally biased region" description="Low complexity" evidence="10">
    <location>
        <begin position="231"/>
        <end position="258"/>
    </location>
</feature>
<dbReference type="GeneID" id="111249192"/>
<dbReference type="Gene3D" id="2.10.90.10">
    <property type="entry name" value="Cystine-knot cytokines"/>
    <property type="match status" value="1"/>
</dbReference>
<dbReference type="OrthoDB" id="5987191at2759"/>
<evidence type="ECO:0000256" key="2">
    <source>
        <dbReference type="ARBA" id="ARBA00006656"/>
    </source>
</evidence>
<keyword evidence="6 9" id="KW-0339">Growth factor</keyword>
<feature type="signal peptide" evidence="11">
    <location>
        <begin position="1"/>
        <end position="17"/>
    </location>
</feature>
<dbReference type="PRINTS" id="PR00669">
    <property type="entry name" value="INHIBINA"/>
</dbReference>
<dbReference type="PROSITE" id="PS51362">
    <property type="entry name" value="TGF_BETA_2"/>
    <property type="match status" value="1"/>
</dbReference>
<feature type="compositionally biased region" description="Low complexity" evidence="10">
    <location>
        <begin position="193"/>
        <end position="214"/>
    </location>
</feature>
<dbReference type="InParanoid" id="A0A7M7JX97"/>
<dbReference type="RefSeq" id="XP_022658483.1">
    <property type="nucleotide sequence ID" value="XM_022802748.1"/>
</dbReference>
<feature type="chain" id="PRO_5029820900" description="TGF-beta family profile domain-containing protein" evidence="11">
    <location>
        <begin position="18"/>
        <end position="537"/>
    </location>
</feature>
<keyword evidence="4" id="KW-0964">Secreted</keyword>
<evidence type="ECO:0000256" key="5">
    <source>
        <dbReference type="ARBA" id="ARBA00022729"/>
    </source>
</evidence>
<evidence type="ECO:0000313" key="14">
    <source>
        <dbReference type="Proteomes" id="UP000594260"/>
    </source>
</evidence>
<dbReference type="PROSITE" id="PS00250">
    <property type="entry name" value="TGF_BETA_1"/>
    <property type="match status" value="1"/>
</dbReference>
<evidence type="ECO:0000256" key="8">
    <source>
        <dbReference type="ARBA" id="ARBA00023180"/>
    </source>
</evidence>
<evidence type="ECO:0000259" key="12">
    <source>
        <dbReference type="PROSITE" id="PS51362"/>
    </source>
</evidence>
<dbReference type="SUPFAM" id="SSF57501">
    <property type="entry name" value="Cystine-knot cytokines"/>
    <property type="match status" value="1"/>
</dbReference>
<dbReference type="GO" id="GO:0005125">
    <property type="term" value="F:cytokine activity"/>
    <property type="evidence" value="ECO:0007669"/>
    <property type="project" value="UniProtKB-KW"/>
</dbReference>
<sequence>MAVTYAKILSLVAVTAAVQAGFYADNGLDRTISYRSLPKQEKREMENEILNLLGLDRRPKPKIHQTSNSAPKYLIDLYNQVDLEAEEKNASFRDVDFVISFVNHHNNLEDEQSIEPKLRFDVSDISPQETVMHAALNLYRRNTRSAQAQPEAEQDTSEDAQPSSAYMRSPQIVPAESVHAILQEKQSEESIASSLPTPVKSTTSSTTASTSLVTPIHDQNTVESTIRNKKTSTSSTSIKTPHFPSTTSSSVTTTTGSSIAESPQNGPVSTSEATQAKLRHRRMVSPSLDYPDGFAFFDQPFEIQVFCMRHGNSIGDIALEPVTNYTVATNETGWIQLNATNPLLNWVAFPGENFGLVVRLIDPESGVQLSPAQAGLVLGATGEFAPFMAAFMKEGSGGRRRSTRASEKSRRGRQPASSINDDVPSYEIRHHFSRRNSCQKRTLYVSFRDLGWQDWIIAPDGYSAFYCDGECSFPLNMNATNHAIVQTLVHLVSPSHAPTACCAPTKLSPIMVLYFDDNSNVILKKYRNMVVRSCGCH</sequence>
<comment type="subcellular location">
    <subcellularLocation>
        <location evidence="1">Secreted</location>
    </subcellularLocation>
</comment>
<evidence type="ECO:0000256" key="6">
    <source>
        <dbReference type="ARBA" id="ARBA00023030"/>
    </source>
</evidence>
<dbReference type="CTD" id="37778"/>
<keyword evidence="14" id="KW-1185">Reference proteome</keyword>
<keyword evidence="3" id="KW-0202">Cytokine</keyword>
<dbReference type="FunCoup" id="A0A7M7JX97">
    <property type="interactions" value="101"/>
</dbReference>
<evidence type="ECO:0000256" key="11">
    <source>
        <dbReference type="SAM" id="SignalP"/>
    </source>
</evidence>
<keyword evidence="7" id="KW-1015">Disulfide bond</keyword>
<dbReference type="GO" id="GO:0032502">
    <property type="term" value="P:developmental process"/>
    <property type="evidence" value="ECO:0007669"/>
    <property type="project" value="UniProtKB-ARBA"/>
</dbReference>
<feature type="region of interest" description="Disordered" evidence="10">
    <location>
        <begin position="395"/>
        <end position="422"/>
    </location>
</feature>
<feature type="domain" description="TGF-beta family profile" evidence="12">
    <location>
        <begin position="410"/>
        <end position="537"/>
    </location>
</feature>
<reference evidence="13" key="1">
    <citation type="submission" date="2021-01" db="UniProtKB">
        <authorList>
            <consortium name="EnsemblMetazoa"/>
        </authorList>
    </citation>
    <scope>IDENTIFICATION</scope>
</reference>
<dbReference type="InterPro" id="IPR001839">
    <property type="entry name" value="TGF-b_C"/>
</dbReference>
<dbReference type="KEGG" id="vde:111249192"/>
<dbReference type="PANTHER" id="PTHR11848:SF310">
    <property type="entry name" value="PROTEIN 60A-RELATED"/>
    <property type="match status" value="1"/>
</dbReference>
<dbReference type="GO" id="GO:0008083">
    <property type="term" value="F:growth factor activity"/>
    <property type="evidence" value="ECO:0007669"/>
    <property type="project" value="UniProtKB-KW"/>
</dbReference>
<name>A0A7M7JX97_VARDE</name>
<accession>A0A7M7JX97</accession>
<evidence type="ECO:0000256" key="4">
    <source>
        <dbReference type="ARBA" id="ARBA00022525"/>
    </source>
</evidence>
<dbReference type="Pfam" id="PF00019">
    <property type="entry name" value="TGF_beta"/>
    <property type="match status" value="1"/>
</dbReference>
<protein>
    <recommendedName>
        <fullName evidence="12">TGF-beta family profile domain-containing protein</fullName>
    </recommendedName>
</protein>
<feature type="region of interest" description="Disordered" evidence="10">
    <location>
        <begin position="185"/>
        <end position="280"/>
    </location>
</feature>
<evidence type="ECO:0000256" key="9">
    <source>
        <dbReference type="RuleBase" id="RU000354"/>
    </source>
</evidence>
<evidence type="ECO:0000256" key="1">
    <source>
        <dbReference type="ARBA" id="ARBA00004613"/>
    </source>
</evidence>
<evidence type="ECO:0000256" key="3">
    <source>
        <dbReference type="ARBA" id="ARBA00022514"/>
    </source>
</evidence>
<dbReference type="CDD" id="cd13761">
    <property type="entry name" value="TGF_beta_BMP5_like"/>
    <property type="match status" value="1"/>
</dbReference>
<keyword evidence="8" id="KW-0325">Glycoprotein</keyword>
<dbReference type="Proteomes" id="UP000594260">
    <property type="component" value="Unplaced"/>
</dbReference>
<evidence type="ECO:0000256" key="10">
    <source>
        <dbReference type="SAM" id="MobiDB-lite"/>
    </source>
</evidence>
<dbReference type="GO" id="GO:0005615">
    <property type="term" value="C:extracellular space"/>
    <property type="evidence" value="ECO:0007669"/>
    <property type="project" value="UniProtKB-KW"/>
</dbReference>
<dbReference type="FunFam" id="2.10.90.10:FF:000003">
    <property type="entry name" value="Bone morphogenetic protein 5"/>
    <property type="match status" value="1"/>
</dbReference>
<keyword evidence="5 11" id="KW-0732">Signal</keyword>
<evidence type="ECO:0000313" key="13">
    <source>
        <dbReference type="EnsemblMetazoa" id="XP_022658483"/>
    </source>
</evidence>
<dbReference type="EnsemblMetazoa" id="XM_022802748">
    <property type="protein sequence ID" value="XP_022658483"/>
    <property type="gene ID" value="LOC111249192"/>
</dbReference>
<dbReference type="Pfam" id="PF00688">
    <property type="entry name" value="TGFb_propeptide"/>
    <property type="match status" value="2"/>
</dbReference>
<evidence type="ECO:0000256" key="7">
    <source>
        <dbReference type="ARBA" id="ARBA00023157"/>
    </source>
</evidence>
<proteinExistence type="inferred from homology"/>
<feature type="compositionally biased region" description="Polar residues" evidence="10">
    <location>
        <begin position="259"/>
        <end position="274"/>
    </location>
</feature>
<comment type="similarity">
    <text evidence="2 9">Belongs to the TGF-beta family.</text>
</comment>
<dbReference type="PANTHER" id="PTHR11848">
    <property type="entry name" value="TGF-BETA FAMILY"/>
    <property type="match status" value="1"/>
</dbReference>
<organism evidence="13 14">
    <name type="scientific">Varroa destructor</name>
    <name type="common">Honeybee mite</name>
    <dbReference type="NCBI Taxonomy" id="109461"/>
    <lineage>
        <taxon>Eukaryota</taxon>
        <taxon>Metazoa</taxon>
        <taxon>Ecdysozoa</taxon>
        <taxon>Arthropoda</taxon>
        <taxon>Chelicerata</taxon>
        <taxon>Arachnida</taxon>
        <taxon>Acari</taxon>
        <taxon>Parasitiformes</taxon>
        <taxon>Mesostigmata</taxon>
        <taxon>Gamasina</taxon>
        <taxon>Dermanyssoidea</taxon>
        <taxon>Varroidae</taxon>
        <taxon>Varroa</taxon>
    </lineage>
</organism>
<feature type="region of interest" description="Disordered" evidence="10">
    <location>
        <begin position="143"/>
        <end position="167"/>
    </location>
</feature>
<dbReference type="InterPro" id="IPR015615">
    <property type="entry name" value="TGF-beta-rel"/>
</dbReference>
<dbReference type="InterPro" id="IPR001111">
    <property type="entry name" value="TGF-b_propeptide"/>
</dbReference>
<dbReference type="SMART" id="SM00204">
    <property type="entry name" value="TGFB"/>
    <property type="match status" value="1"/>
</dbReference>
<dbReference type="InterPro" id="IPR017948">
    <property type="entry name" value="TGFb_CS"/>
</dbReference>
<dbReference type="Gene3D" id="2.60.120.970">
    <property type="match status" value="2"/>
</dbReference>
<dbReference type="InterPro" id="IPR029034">
    <property type="entry name" value="Cystine-knot_cytokine"/>
</dbReference>